<reference evidence="7" key="1">
    <citation type="submission" date="2021-02" db="EMBL/GenBank/DDBJ databases">
        <title>Genome sequence of Rhodospirillales sp. strain TMPK1 isolated from soil.</title>
        <authorList>
            <person name="Nakai R."/>
            <person name="Kusada H."/>
            <person name="Tamaki H."/>
        </authorList>
    </citation>
    <scope>NUCLEOTIDE SEQUENCE</scope>
    <source>
        <strain evidence="7">TMPK1</strain>
    </source>
</reference>
<accession>A0A8S8XE37</accession>
<dbReference type="EC" id="2.4.99.28" evidence="6"/>
<keyword evidence="6" id="KW-1003">Cell membrane</keyword>
<feature type="transmembrane region" description="Helical" evidence="6">
    <location>
        <begin position="353"/>
        <end position="376"/>
    </location>
</feature>
<comment type="function">
    <text evidence="6">Peptidoglycan polymerase that is essential for cell wall elongation.</text>
</comment>
<dbReference type="HAMAP" id="MF_02079">
    <property type="entry name" value="PGT_RodA"/>
    <property type="match status" value="1"/>
</dbReference>
<dbReference type="GO" id="GO:0008955">
    <property type="term" value="F:peptidoglycan glycosyltransferase activity"/>
    <property type="evidence" value="ECO:0007669"/>
    <property type="project" value="UniProtKB-UniRule"/>
</dbReference>
<dbReference type="GO" id="GO:0008360">
    <property type="term" value="P:regulation of cell shape"/>
    <property type="evidence" value="ECO:0007669"/>
    <property type="project" value="UniProtKB-KW"/>
</dbReference>
<keyword evidence="5 6" id="KW-0472">Membrane</keyword>
<protein>
    <recommendedName>
        <fullName evidence="6">Peptidoglycan glycosyltransferase MrdB</fullName>
        <shortName evidence="6">PGT</shortName>
        <ecNumber evidence="6">2.4.99.28</ecNumber>
    </recommendedName>
    <alternativeName>
        <fullName evidence="6">Cell elongation protein RodA</fullName>
    </alternativeName>
    <alternativeName>
        <fullName evidence="6">Cell wall polymerase</fullName>
    </alternativeName>
    <alternativeName>
        <fullName evidence="6">Peptidoglycan polymerase</fullName>
        <shortName evidence="6">PG polymerase</shortName>
    </alternativeName>
</protein>
<organism evidence="7 8">
    <name type="scientific">Roseiterribacter gracilis</name>
    <dbReference type="NCBI Taxonomy" id="2812848"/>
    <lineage>
        <taxon>Bacteria</taxon>
        <taxon>Pseudomonadati</taxon>
        <taxon>Pseudomonadota</taxon>
        <taxon>Alphaproteobacteria</taxon>
        <taxon>Rhodospirillales</taxon>
        <taxon>Roseiterribacteraceae</taxon>
        <taxon>Roseiterribacter</taxon>
    </lineage>
</organism>
<sequence length="387" mass="42164">MSWISASSRTSHAFGTPELSLAAKVWQISRVFVVLVLALGAVGVLGQYSAANGHMEPWAGRHALRFGVLFVGMIGIALIDIRFLARMAYPIYFANLLLLAGVEAYGKIGGLGAQRWINLGFVQLQPSELMKIALILGLARWFHDATLEDVRRPTYLLAPLAMVLVPVGLVLAQPNLGTGLMLLMMGGAIFFLVGVRLWKFGLLIACGVGAVPLVWRFMKDYQKRRVTTFLDPSTDPLGAGYHITQSKIALGSGGLWGKGFLLGSQSHLNFLPEKQTDFIFTLLCEEWGFWGGVSLLTLFAMVVAYGIFVGLRSRNQFGRILALGLSINLFLYVFINTAMVMGLIPVVGVPLPLISFGGTSMMAVMIGFGLILSVLVHRDSRMRNGEI</sequence>
<evidence type="ECO:0000256" key="5">
    <source>
        <dbReference type="ARBA" id="ARBA00023136"/>
    </source>
</evidence>
<dbReference type="GO" id="GO:0051301">
    <property type="term" value="P:cell division"/>
    <property type="evidence" value="ECO:0007669"/>
    <property type="project" value="InterPro"/>
</dbReference>
<dbReference type="PANTHER" id="PTHR30474">
    <property type="entry name" value="CELL CYCLE PROTEIN"/>
    <property type="match status" value="1"/>
</dbReference>
<dbReference type="AlphaFoldDB" id="A0A8S8XE37"/>
<evidence type="ECO:0000313" key="7">
    <source>
        <dbReference type="EMBL" id="GIL40212.1"/>
    </source>
</evidence>
<evidence type="ECO:0000256" key="2">
    <source>
        <dbReference type="ARBA" id="ARBA00022692"/>
    </source>
</evidence>
<evidence type="ECO:0000256" key="4">
    <source>
        <dbReference type="ARBA" id="ARBA00022989"/>
    </source>
</evidence>
<proteinExistence type="inferred from homology"/>
<dbReference type="NCBIfam" id="TIGR02210">
    <property type="entry name" value="rodA_shape"/>
    <property type="match status" value="1"/>
</dbReference>
<evidence type="ECO:0000256" key="3">
    <source>
        <dbReference type="ARBA" id="ARBA00022960"/>
    </source>
</evidence>
<keyword evidence="8" id="KW-1185">Reference proteome</keyword>
<comment type="catalytic activity">
    <reaction evidence="6">
        <text>[GlcNAc-(1-&gt;4)-Mur2Ac(oyl-L-Ala-gamma-D-Glu-L-Lys-D-Ala-D-Ala)](n)-di-trans,octa-cis-undecaprenyl diphosphate + beta-D-GlcNAc-(1-&gt;4)-Mur2Ac(oyl-L-Ala-gamma-D-Glu-L-Lys-D-Ala-D-Ala)-di-trans,octa-cis-undecaprenyl diphosphate = [GlcNAc-(1-&gt;4)-Mur2Ac(oyl-L-Ala-gamma-D-Glu-L-Lys-D-Ala-D-Ala)](n+1)-di-trans,octa-cis-undecaprenyl diphosphate + di-trans,octa-cis-undecaprenyl diphosphate + H(+)</text>
        <dbReference type="Rhea" id="RHEA:23708"/>
        <dbReference type="Rhea" id="RHEA-COMP:9602"/>
        <dbReference type="Rhea" id="RHEA-COMP:9603"/>
        <dbReference type="ChEBI" id="CHEBI:15378"/>
        <dbReference type="ChEBI" id="CHEBI:58405"/>
        <dbReference type="ChEBI" id="CHEBI:60033"/>
        <dbReference type="ChEBI" id="CHEBI:78435"/>
        <dbReference type="EC" id="2.4.99.28"/>
    </reaction>
</comment>
<evidence type="ECO:0000313" key="8">
    <source>
        <dbReference type="Proteomes" id="UP000681075"/>
    </source>
</evidence>
<dbReference type="GO" id="GO:0071555">
    <property type="term" value="P:cell wall organization"/>
    <property type="evidence" value="ECO:0007669"/>
    <property type="project" value="UniProtKB-KW"/>
</dbReference>
<dbReference type="InterPro" id="IPR001182">
    <property type="entry name" value="FtsW/RodA"/>
</dbReference>
<feature type="transmembrane region" description="Helical" evidence="6">
    <location>
        <begin position="154"/>
        <end position="172"/>
    </location>
</feature>
<keyword evidence="4 6" id="KW-1133">Transmembrane helix</keyword>
<name>A0A8S8XE37_9PROT</name>
<evidence type="ECO:0000256" key="1">
    <source>
        <dbReference type="ARBA" id="ARBA00004141"/>
    </source>
</evidence>
<dbReference type="RefSeq" id="WP_420243320.1">
    <property type="nucleotide sequence ID" value="NZ_BOPV01000001.1"/>
</dbReference>
<keyword evidence="6" id="KW-0961">Cell wall biogenesis/degradation</keyword>
<keyword evidence="6" id="KW-0997">Cell inner membrane</keyword>
<dbReference type="GO" id="GO:0032153">
    <property type="term" value="C:cell division site"/>
    <property type="evidence" value="ECO:0007669"/>
    <property type="project" value="TreeGrafter"/>
</dbReference>
<keyword evidence="3 6" id="KW-0133">Cell shape</keyword>
<comment type="subcellular location">
    <subcellularLocation>
        <location evidence="6">Cell inner membrane</location>
        <topology evidence="6">Multi-pass membrane protein</topology>
    </subcellularLocation>
    <subcellularLocation>
        <location evidence="1">Membrane</location>
        <topology evidence="1">Multi-pass membrane protein</topology>
    </subcellularLocation>
</comment>
<feature type="transmembrane region" description="Helical" evidence="6">
    <location>
        <begin position="320"/>
        <end position="347"/>
    </location>
</feature>
<dbReference type="PANTHER" id="PTHR30474:SF1">
    <property type="entry name" value="PEPTIDOGLYCAN GLYCOSYLTRANSFERASE MRDB"/>
    <property type="match status" value="1"/>
</dbReference>
<comment type="pathway">
    <text evidence="6">Cell wall biogenesis; peptidoglycan biosynthesis.</text>
</comment>
<gene>
    <name evidence="6" type="primary">mrdB</name>
    <name evidence="6" type="synonym">rodA</name>
    <name evidence="7" type="ORF">TMPK1_24490</name>
</gene>
<dbReference type="GO" id="GO:0005886">
    <property type="term" value="C:plasma membrane"/>
    <property type="evidence" value="ECO:0007669"/>
    <property type="project" value="UniProtKB-SubCell"/>
</dbReference>
<keyword evidence="6" id="KW-0573">Peptidoglycan synthesis</keyword>
<dbReference type="GO" id="GO:0015648">
    <property type="term" value="F:lipid-linked peptidoglycan transporter activity"/>
    <property type="evidence" value="ECO:0007669"/>
    <property type="project" value="TreeGrafter"/>
</dbReference>
<keyword evidence="6" id="KW-0328">Glycosyltransferase</keyword>
<dbReference type="GO" id="GO:0009252">
    <property type="term" value="P:peptidoglycan biosynthetic process"/>
    <property type="evidence" value="ECO:0007669"/>
    <property type="project" value="UniProtKB-UniRule"/>
</dbReference>
<dbReference type="InterPro" id="IPR011923">
    <property type="entry name" value="RodA/MrdB"/>
</dbReference>
<feature type="transmembrane region" description="Helical" evidence="6">
    <location>
        <begin position="178"/>
        <end position="195"/>
    </location>
</feature>
<dbReference type="EMBL" id="BOPV01000001">
    <property type="protein sequence ID" value="GIL40212.1"/>
    <property type="molecule type" value="Genomic_DNA"/>
</dbReference>
<keyword evidence="6" id="KW-0808">Transferase</keyword>
<evidence type="ECO:0000256" key="6">
    <source>
        <dbReference type="HAMAP-Rule" id="MF_02079"/>
    </source>
</evidence>
<dbReference type="Pfam" id="PF01098">
    <property type="entry name" value="FTSW_RODA_SPOVE"/>
    <property type="match status" value="1"/>
</dbReference>
<feature type="transmembrane region" description="Helical" evidence="6">
    <location>
        <begin position="287"/>
        <end position="308"/>
    </location>
</feature>
<comment type="similarity">
    <text evidence="6">Belongs to the SEDS family. MrdB/RodA subfamily.</text>
</comment>
<feature type="transmembrane region" description="Helical" evidence="6">
    <location>
        <begin position="62"/>
        <end position="79"/>
    </location>
</feature>
<feature type="transmembrane region" description="Helical" evidence="6">
    <location>
        <begin position="31"/>
        <end position="50"/>
    </location>
</feature>
<dbReference type="Proteomes" id="UP000681075">
    <property type="component" value="Unassembled WGS sequence"/>
</dbReference>
<feature type="transmembrane region" description="Helical" evidence="6">
    <location>
        <begin position="200"/>
        <end position="218"/>
    </location>
</feature>
<keyword evidence="2 6" id="KW-0812">Transmembrane</keyword>
<comment type="caution">
    <text evidence="7">The sequence shown here is derived from an EMBL/GenBank/DDBJ whole genome shotgun (WGS) entry which is preliminary data.</text>
</comment>